<name>A0A931I2W4_9HYPH</name>
<reference evidence="2" key="1">
    <citation type="submission" date="2020-12" db="EMBL/GenBank/DDBJ databases">
        <title>Methylobrevis albus sp. nov., isolated from fresh water lack sediment.</title>
        <authorList>
            <person name="Zou Q."/>
        </authorList>
    </citation>
    <scope>NUCLEOTIDE SEQUENCE</scope>
    <source>
        <strain evidence="2">L22</strain>
    </source>
</reference>
<protein>
    <submittedName>
        <fullName evidence="2">Pilus assembly protein</fullName>
    </submittedName>
</protein>
<evidence type="ECO:0000313" key="3">
    <source>
        <dbReference type="Proteomes" id="UP000631694"/>
    </source>
</evidence>
<gene>
    <name evidence="2" type="ORF">I5731_11550</name>
</gene>
<dbReference type="Pfam" id="PF07811">
    <property type="entry name" value="TadE"/>
    <property type="match status" value="1"/>
</dbReference>
<comment type="caution">
    <text evidence="2">The sequence shown here is derived from an EMBL/GenBank/DDBJ whole genome shotgun (WGS) entry which is preliminary data.</text>
</comment>
<organism evidence="2 3">
    <name type="scientific">Methylobrevis albus</name>
    <dbReference type="NCBI Taxonomy" id="2793297"/>
    <lineage>
        <taxon>Bacteria</taxon>
        <taxon>Pseudomonadati</taxon>
        <taxon>Pseudomonadota</taxon>
        <taxon>Alphaproteobacteria</taxon>
        <taxon>Hyphomicrobiales</taxon>
        <taxon>Pleomorphomonadaceae</taxon>
        <taxon>Methylobrevis</taxon>
    </lineage>
</organism>
<sequence>MVSAMSIKMTARRLAAKPLRALARLAADRRAVSAVEFALILPIMIPLYMGTVELSTALSADRKVNSAASTIGDLIAQYQTISATEVNNIFDATQAIMQPFASSNIEIYVAAVDIDKNNTAKQTVAWSRARNTTASAKGANTPIPIPSDIAIAGRQVIVTKVSFFYQSPMSSFVSKITGSDGYDLEHVAMLRPRIGNSVAGP</sequence>
<dbReference type="EMBL" id="JADZLT010000050">
    <property type="protein sequence ID" value="MBH0238459.1"/>
    <property type="molecule type" value="Genomic_DNA"/>
</dbReference>
<accession>A0A931I2W4</accession>
<dbReference type="RefSeq" id="WP_197311524.1">
    <property type="nucleotide sequence ID" value="NZ_JADZLT010000050.1"/>
</dbReference>
<proteinExistence type="predicted"/>
<evidence type="ECO:0000259" key="1">
    <source>
        <dbReference type="Pfam" id="PF07811"/>
    </source>
</evidence>
<dbReference type="InterPro" id="IPR012495">
    <property type="entry name" value="TadE-like_dom"/>
</dbReference>
<feature type="domain" description="TadE-like" evidence="1">
    <location>
        <begin position="32"/>
        <end position="69"/>
    </location>
</feature>
<dbReference type="Proteomes" id="UP000631694">
    <property type="component" value="Unassembled WGS sequence"/>
</dbReference>
<evidence type="ECO:0000313" key="2">
    <source>
        <dbReference type="EMBL" id="MBH0238459.1"/>
    </source>
</evidence>
<keyword evidence="3" id="KW-1185">Reference proteome</keyword>
<dbReference type="AlphaFoldDB" id="A0A931I2W4"/>